<dbReference type="EMBL" id="PFEN01000019">
    <property type="protein sequence ID" value="PJE69597.1"/>
    <property type="molecule type" value="Genomic_DNA"/>
</dbReference>
<evidence type="ECO:0000256" key="1">
    <source>
        <dbReference type="SAM" id="MobiDB-lite"/>
    </source>
</evidence>
<feature type="compositionally biased region" description="Low complexity" evidence="1">
    <location>
        <begin position="80"/>
        <end position="89"/>
    </location>
</feature>
<keyword evidence="2" id="KW-0812">Transmembrane</keyword>
<feature type="region of interest" description="Disordered" evidence="1">
    <location>
        <begin position="59"/>
        <end position="109"/>
    </location>
</feature>
<proteinExistence type="predicted"/>
<evidence type="ECO:0000256" key="2">
    <source>
        <dbReference type="SAM" id="Phobius"/>
    </source>
</evidence>
<evidence type="ECO:0000313" key="3">
    <source>
        <dbReference type="EMBL" id="PJE69597.1"/>
    </source>
</evidence>
<evidence type="ECO:0000313" key="4">
    <source>
        <dbReference type="Proteomes" id="UP000236946"/>
    </source>
</evidence>
<sequence>MMEKIIPIIIIMVAFGVMFYSVFSLLGSFDNMPENISWNFSLESIKSFFLAQMKSSLEKQGQETSETEDNVQTSGDSDDSASLPSSPKPKNGYTINLSETPSTPVPKPAVTINTSIISSPQEGEALNTTNDVTFEFSSRVTPKETEGQITFETKIEGLDEDWQLTYSNDRTINFPPGPKEYTFLVRAKIEFWKGEEYKNYTDPTPAKRTFKINTSPYFGKVKISYIEKRDYNGVTGSLITLYTYLDSNEKVNITGWRIEGENGGFTIPQGTEKYDPSYNLLPSENVFRQDIILNYYDLVYLSSEKNPLGRNRDFRLNKCFGYLKNYYNFPVDFYGNCPLSQREDVFSLEDCCQKYILELGQCEEPNYWENPWLYSYTNCVNYVNNNLNYTGCYRNHSNDEDFLQDDWYIYMDRNFVGRGIDTFYLRDKSGLLVDKYEYEDLCCEY</sequence>
<comment type="caution">
    <text evidence="3">The sequence shown here is derived from an EMBL/GenBank/DDBJ whole genome shotgun (WGS) entry which is preliminary data.</text>
</comment>
<protein>
    <submittedName>
        <fullName evidence="3">Uncharacterized protein</fullName>
    </submittedName>
</protein>
<reference evidence="4" key="1">
    <citation type="submission" date="2017-09" db="EMBL/GenBank/DDBJ databases">
        <title>Depth-based differentiation of microbial function through sediment-hosted aquifers and enrichment of novel symbionts in the deep terrestrial subsurface.</title>
        <authorList>
            <person name="Probst A.J."/>
            <person name="Ladd B."/>
            <person name="Jarett J.K."/>
            <person name="Geller-Mcgrath D.E."/>
            <person name="Sieber C.M.K."/>
            <person name="Emerson J.B."/>
            <person name="Anantharaman K."/>
            <person name="Thomas B.C."/>
            <person name="Malmstrom R."/>
            <person name="Stieglmeier M."/>
            <person name="Klingl A."/>
            <person name="Woyke T."/>
            <person name="Ryan C.M."/>
            <person name="Banfield J.F."/>
        </authorList>
    </citation>
    <scope>NUCLEOTIDE SEQUENCE [LARGE SCALE GENOMIC DNA]</scope>
</reference>
<keyword evidence="2" id="KW-1133">Transmembrane helix</keyword>
<dbReference type="Proteomes" id="UP000236946">
    <property type="component" value="Unassembled WGS sequence"/>
</dbReference>
<accession>A0A2H9T1Q9</accession>
<dbReference type="InterPro" id="IPR013783">
    <property type="entry name" value="Ig-like_fold"/>
</dbReference>
<name>A0A2H9T1Q9_9BACT</name>
<feature type="transmembrane region" description="Helical" evidence="2">
    <location>
        <begin position="6"/>
        <end position="26"/>
    </location>
</feature>
<dbReference type="AlphaFoldDB" id="A0A2H9T1Q9"/>
<keyword evidence="2" id="KW-0472">Membrane</keyword>
<feature type="compositionally biased region" description="Polar residues" evidence="1">
    <location>
        <begin position="93"/>
        <end position="102"/>
    </location>
</feature>
<gene>
    <name evidence="3" type="ORF">COU98_01175</name>
</gene>
<organism evidence="3 4">
    <name type="scientific">Candidatus Staskawiczbacteria bacterium CG10_big_fil_rev_8_21_14_0_10_38_10</name>
    <dbReference type="NCBI Taxonomy" id="1974891"/>
    <lineage>
        <taxon>Bacteria</taxon>
        <taxon>Candidatus Staskawicziibacteriota</taxon>
    </lineage>
</organism>
<dbReference type="Gene3D" id="2.60.40.10">
    <property type="entry name" value="Immunoglobulins"/>
    <property type="match status" value="1"/>
</dbReference>